<feature type="domain" description="Glycosyltransferase 61 catalytic" evidence="6">
    <location>
        <begin position="1437"/>
        <end position="1542"/>
    </location>
</feature>
<evidence type="ECO:0000313" key="9">
    <source>
        <dbReference type="Proteomes" id="UP001152622"/>
    </source>
</evidence>
<dbReference type="Pfam" id="PF12325">
    <property type="entry name" value="TMF_TATA_bd"/>
    <property type="match status" value="1"/>
</dbReference>
<feature type="coiled-coil region" evidence="4">
    <location>
        <begin position="581"/>
        <end position="699"/>
    </location>
</feature>
<feature type="region of interest" description="Disordered" evidence="5">
    <location>
        <begin position="954"/>
        <end position="979"/>
    </location>
</feature>
<dbReference type="GO" id="GO:0005783">
    <property type="term" value="C:endoplasmic reticulum"/>
    <property type="evidence" value="ECO:0007669"/>
    <property type="project" value="TreeGrafter"/>
</dbReference>
<feature type="coiled-coil region" evidence="4">
    <location>
        <begin position="1024"/>
        <end position="1117"/>
    </location>
</feature>
<dbReference type="Pfam" id="PF04577">
    <property type="entry name" value="Glyco_transf_61"/>
    <property type="match status" value="1"/>
</dbReference>
<name>A0A9Q1J0F0_SYNKA</name>
<protein>
    <recommendedName>
        <fullName evidence="10">EGF domain-specific O-linked N-acetylglucosamine transferase</fullName>
    </recommendedName>
</protein>
<feature type="compositionally biased region" description="Acidic residues" evidence="5">
    <location>
        <begin position="405"/>
        <end position="414"/>
    </location>
</feature>
<evidence type="ECO:0000256" key="2">
    <source>
        <dbReference type="ARBA" id="ARBA00023034"/>
    </source>
</evidence>
<dbReference type="InterPro" id="IPR022092">
    <property type="entry name" value="TMF_DNA-bd"/>
</dbReference>
<feature type="coiled-coil region" evidence="4">
    <location>
        <begin position="477"/>
        <end position="553"/>
    </location>
</feature>
<reference evidence="8" key="1">
    <citation type="journal article" date="2023" name="Science">
        <title>Genome structures resolve the early diversification of teleost fishes.</title>
        <authorList>
            <person name="Parey E."/>
            <person name="Louis A."/>
            <person name="Montfort J."/>
            <person name="Bouchez O."/>
            <person name="Roques C."/>
            <person name="Iampietro C."/>
            <person name="Lluch J."/>
            <person name="Castinel A."/>
            <person name="Donnadieu C."/>
            <person name="Desvignes T."/>
            <person name="Floi Bucao C."/>
            <person name="Jouanno E."/>
            <person name="Wen M."/>
            <person name="Mejri S."/>
            <person name="Dirks R."/>
            <person name="Jansen H."/>
            <person name="Henkel C."/>
            <person name="Chen W.J."/>
            <person name="Zahm M."/>
            <person name="Cabau C."/>
            <person name="Klopp C."/>
            <person name="Thompson A.W."/>
            <person name="Robinson-Rechavi M."/>
            <person name="Braasch I."/>
            <person name="Lecointre G."/>
            <person name="Bobe J."/>
            <person name="Postlethwait J.H."/>
            <person name="Berthelot C."/>
            <person name="Roest Crollius H."/>
            <person name="Guiguen Y."/>
        </authorList>
    </citation>
    <scope>NUCLEOTIDE SEQUENCE</scope>
    <source>
        <strain evidence="8">WJC10195</strain>
    </source>
</reference>
<feature type="compositionally biased region" description="Basic and acidic residues" evidence="5">
    <location>
        <begin position="258"/>
        <end position="271"/>
    </location>
</feature>
<dbReference type="InterPro" id="IPR049625">
    <property type="entry name" value="Glyco_transf_61_cat"/>
</dbReference>
<feature type="coiled-coil region" evidence="4">
    <location>
        <begin position="741"/>
        <end position="793"/>
    </location>
</feature>
<keyword evidence="9" id="KW-1185">Reference proteome</keyword>
<dbReference type="PANTHER" id="PTHR46515">
    <property type="entry name" value="TATA ELEMENT MODULATORY FACTOR TMF1"/>
    <property type="match status" value="1"/>
</dbReference>
<feature type="region of interest" description="Disordered" evidence="5">
    <location>
        <begin position="56"/>
        <end position="75"/>
    </location>
</feature>
<feature type="domain" description="TATA element modulatory factor 1 TATA binding" evidence="7">
    <location>
        <begin position="1021"/>
        <end position="1119"/>
    </location>
</feature>
<dbReference type="PANTHER" id="PTHR46515:SF1">
    <property type="entry name" value="TATA ELEMENT MODULATORY FACTOR"/>
    <property type="match status" value="1"/>
</dbReference>
<evidence type="ECO:0000259" key="7">
    <source>
        <dbReference type="Pfam" id="PF12325"/>
    </source>
</evidence>
<keyword evidence="3 4" id="KW-0175">Coiled coil</keyword>
<dbReference type="GO" id="GO:0005794">
    <property type="term" value="C:Golgi apparatus"/>
    <property type="evidence" value="ECO:0007669"/>
    <property type="project" value="UniProtKB-SubCell"/>
</dbReference>
<feature type="compositionally biased region" description="Low complexity" evidence="5">
    <location>
        <begin position="301"/>
        <end position="317"/>
    </location>
</feature>
<evidence type="ECO:0000259" key="6">
    <source>
        <dbReference type="Pfam" id="PF04577"/>
    </source>
</evidence>
<feature type="region of interest" description="Disordered" evidence="5">
    <location>
        <begin position="107"/>
        <end position="317"/>
    </location>
</feature>
<dbReference type="EMBL" id="JAINUF010000005">
    <property type="protein sequence ID" value="KAJ8361231.1"/>
    <property type="molecule type" value="Genomic_DNA"/>
</dbReference>
<feature type="region of interest" description="Disordered" evidence="5">
    <location>
        <begin position="389"/>
        <end position="463"/>
    </location>
</feature>
<keyword evidence="2" id="KW-0333">Golgi apparatus</keyword>
<evidence type="ECO:0000256" key="5">
    <source>
        <dbReference type="SAM" id="MobiDB-lite"/>
    </source>
</evidence>
<feature type="compositionally biased region" description="Polar residues" evidence="5">
    <location>
        <begin position="389"/>
        <end position="403"/>
    </location>
</feature>
<feature type="compositionally biased region" description="Low complexity" evidence="5">
    <location>
        <begin position="963"/>
        <end position="978"/>
    </location>
</feature>
<feature type="compositionally biased region" description="Basic and acidic residues" evidence="5">
    <location>
        <begin position="415"/>
        <end position="425"/>
    </location>
</feature>
<sequence>MTHFRGLRFKSFAKQALTTAQKSIDRVLDIKEEDQWGDAVVPSYGDLPRKMSLSDGWGNTQWDSPPQESAQTAPLSTEAITTPVTRTVIDESENFFSAFLPPGERAENTQVVSVPPAKSHRLQTDENDGPVLVEESPVPKQPASVEPGKPECKKAEGSSPAQVKPTELSALVDTVPLDTEPESVALVSVPEDSERQVANESEVNLDGATAVPEPPEADKSLPPPSQAEFVDGAEGAGPVGTSAPGSPSKPQPAPPKDILPESKDPKSEDRQSNTPSPPVSTFSSGTSTTSDIEVLDHESVLSESSASSRQEAAESKASLQLMQSSFQLLSSSACADFQRLDDYQKLTESCGSSDAFERIDSFSMQSLDSRSVSEINSDDELPGRACTLASVTASPTTPIQATLGQEDEEEEEDRLTDMAKDHSLDDNDMEESGRSATPVNCEQPEELVDTESHLAGPSEPTAPPITDDISGVSACQALELQKVVNELVDRLEKRESQLLSASKDKARLEEQCDNLNDEIIGLKEESSTVQSLKEEFTQRIAESERKAQLACKERDITKKEIKGLREELSTRLNSNETLEIIRDKEEQIKGLLEEGEKLSKQQLQHCNIIKKLRVKEKENETLLTKQSKKLKEQEDELKHLQQVLDGKEDVERQHRENIKKLNGLVERQEKEVGKLQSDMEELQENNRSLQAALDNSYRELADLHRANATKVSEAQELALSREMQAKEHVSVALEKAQEEARLQQEALVADLRLALQRAEQQQARKEDYLREEISELQQRLQGAETRNQELSQSVTSATRPLLRQIENLQASLAGQTASWEKLEKSISDRLVDAQAQLAVAVEKERSATEELLAIKAQLASLESQNSLLRQEKGRLQGQLDAEKARRERLEMTAAVEMEHVELENLRGEHSRALEEARKDRLLLTNQLEMERMKVEQEKKKYYLAQEALKEKERKALVHSVSEPPASSTPSLSRSSSISGDMAGLHSSLLSHQEDCLDHSFGMTMSVSGSNLYEMARLSGGSSVIENLQSQLKLREGEIAHLQIEISSLEKTRSIMAEELVKLTNQNDEMDEKVQEIPKLQVQLKELEQRHNTILQMYGEKAEEAEELRLDLEDVKNISKTDDRAFTNDRSHKPRLNYSSFSLPEEHIPYFLSSNKKVARFCQEDPLCPFKDALQEGKACWGYEKSCSPEDRFGYPICSKVDSGWASSIQAAQEVFWKQADFGYVRERLDEMKTLCKPSNPGDSSLTCSSHMRFCRATNLYLDLRNPRRAHERYKEDFLEAGEIGGHCSLNTTALHSEGQHKSPLQSWFAELQTYTEFNFHPEDDGNCDIIIERPTVFMKLDAGVNMYHHFCDFVNLYISQHLNNSFSKDVNIVMWDTSLYGYGDLFSETWRAFSDYEIIHLKTFDSKRVCFKDTFFSLLPRMRYGLFYNTPLISDCHSDGMFRAFSQHVLHRLQIPQHGPKEGKIRVTLLARSTEYRKILNQQELISALKTVPTFEVKLVDYKYKDISFLDQIRITHNSDIFIGMHGAGLTHLLFLPDWAVIFELYNCQDESCYRDLARLRGIHYVTWQKRDKVVPQDKGHHPTLGDHPKFTNYSFDVAEFMDIVLRAAEYVQTHRKWLRKSQRDELSPVQRSDCSLRAMDWQVLGLPCIRAMSKSTGSSPSRAMGDVGIWEKDRGMPPCGEV</sequence>
<feature type="compositionally biased region" description="Low complexity" evidence="5">
    <location>
        <begin position="279"/>
        <end position="290"/>
    </location>
</feature>
<evidence type="ECO:0000256" key="3">
    <source>
        <dbReference type="ARBA" id="ARBA00023054"/>
    </source>
</evidence>
<evidence type="ECO:0000256" key="1">
    <source>
        <dbReference type="ARBA" id="ARBA00004555"/>
    </source>
</evidence>
<gene>
    <name evidence="8" type="ORF">SKAU_G00177560</name>
</gene>
<accession>A0A9Q1J0F0</accession>
<evidence type="ECO:0000256" key="4">
    <source>
        <dbReference type="SAM" id="Coils"/>
    </source>
</evidence>
<feature type="compositionally biased region" description="Polar residues" evidence="5">
    <location>
        <begin position="57"/>
        <end position="75"/>
    </location>
</feature>
<proteinExistence type="predicted"/>
<dbReference type="Pfam" id="PF12329">
    <property type="entry name" value="TMF_DNA_bd"/>
    <property type="match status" value="1"/>
</dbReference>
<evidence type="ECO:0008006" key="10">
    <source>
        <dbReference type="Google" id="ProtNLM"/>
    </source>
</evidence>
<dbReference type="Proteomes" id="UP001152622">
    <property type="component" value="Chromosome 5"/>
</dbReference>
<dbReference type="GO" id="GO:0016757">
    <property type="term" value="F:glycosyltransferase activity"/>
    <property type="evidence" value="ECO:0007669"/>
    <property type="project" value="InterPro"/>
</dbReference>
<comment type="caution">
    <text evidence="8">The sequence shown here is derived from an EMBL/GenBank/DDBJ whole genome shotgun (WGS) entry which is preliminary data.</text>
</comment>
<comment type="subcellular location">
    <subcellularLocation>
        <location evidence="1">Golgi apparatus</location>
    </subcellularLocation>
</comment>
<feature type="coiled-coil region" evidence="4">
    <location>
        <begin position="844"/>
        <end position="954"/>
    </location>
</feature>
<evidence type="ECO:0000313" key="8">
    <source>
        <dbReference type="EMBL" id="KAJ8361231.1"/>
    </source>
</evidence>
<organism evidence="8 9">
    <name type="scientific">Synaphobranchus kaupii</name>
    <name type="common">Kaup's arrowtooth eel</name>
    <dbReference type="NCBI Taxonomy" id="118154"/>
    <lineage>
        <taxon>Eukaryota</taxon>
        <taxon>Metazoa</taxon>
        <taxon>Chordata</taxon>
        <taxon>Craniata</taxon>
        <taxon>Vertebrata</taxon>
        <taxon>Euteleostomi</taxon>
        <taxon>Actinopterygii</taxon>
        <taxon>Neopterygii</taxon>
        <taxon>Teleostei</taxon>
        <taxon>Anguilliformes</taxon>
        <taxon>Synaphobranchidae</taxon>
        <taxon>Synaphobranchus</taxon>
    </lineage>
</organism>
<dbReference type="InterPro" id="IPR022091">
    <property type="entry name" value="TMF_TATA-bd"/>
</dbReference>
<dbReference type="InterPro" id="IPR052602">
    <property type="entry name" value="Growth_transcription_reg"/>
</dbReference>
<feature type="compositionally biased region" description="Pro residues" evidence="5">
    <location>
        <begin position="247"/>
        <end position="257"/>
    </location>
</feature>
<dbReference type="OrthoDB" id="74178at2759"/>